<feature type="compositionally biased region" description="Basic and acidic residues" evidence="1">
    <location>
        <begin position="1036"/>
        <end position="1049"/>
    </location>
</feature>
<feature type="compositionally biased region" description="Polar residues" evidence="1">
    <location>
        <begin position="744"/>
        <end position="763"/>
    </location>
</feature>
<proteinExistence type="predicted"/>
<dbReference type="OrthoDB" id="3538943at2759"/>
<feature type="compositionally biased region" description="Acidic residues" evidence="1">
    <location>
        <begin position="1268"/>
        <end position="1282"/>
    </location>
</feature>
<feature type="region of interest" description="Disordered" evidence="1">
    <location>
        <begin position="231"/>
        <end position="331"/>
    </location>
</feature>
<dbReference type="EMBL" id="KZ826355">
    <property type="protein sequence ID" value="PYI05769.1"/>
    <property type="molecule type" value="Genomic_DNA"/>
</dbReference>
<feature type="region of interest" description="Disordered" evidence="1">
    <location>
        <begin position="989"/>
        <end position="1338"/>
    </location>
</feature>
<feature type="compositionally biased region" description="Acidic residues" evidence="1">
    <location>
        <begin position="581"/>
        <end position="591"/>
    </location>
</feature>
<evidence type="ECO:0000313" key="3">
    <source>
        <dbReference type="Proteomes" id="UP000248423"/>
    </source>
</evidence>
<keyword evidence="3" id="KW-1185">Reference proteome</keyword>
<organism evidence="2 3">
    <name type="scientific">Aspergillus sclerotiicarbonarius (strain CBS 121057 / IBT 28362)</name>
    <dbReference type="NCBI Taxonomy" id="1448318"/>
    <lineage>
        <taxon>Eukaryota</taxon>
        <taxon>Fungi</taxon>
        <taxon>Dikarya</taxon>
        <taxon>Ascomycota</taxon>
        <taxon>Pezizomycotina</taxon>
        <taxon>Eurotiomycetes</taxon>
        <taxon>Eurotiomycetidae</taxon>
        <taxon>Eurotiales</taxon>
        <taxon>Aspergillaceae</taxon>
        <taxon>Aspergillus</taxon>
        <taxon>Aspergillus subgen. Circumdati</taxon>
    </lineage>
</organism>
<evidence type="ECO:0008006" key="4">
    <source>
        <dbReference type="Google" id="ProtNLM"/>
    </source>
</evidence>
<feature type="compositionally biased region" description="Polar residues" evidence="1">
    <location>
        <begin position="675"/>
        <end position="691"/>
    </location>
</feature>
<name>A0A319EVI5_ASPSB</name>
<feature type="compositionally biased region" description="Low complexity" evidence="1">
    <location>
        <begin position="662"/>
        <end position="674"/>
    </location>
</feature>
<reference evidence="2 3" key="1">
    <citation type="submission" date="2018-02" db="EMBL/GenBank/DDBJ databases">
        <title>The genomes of Aspergillus section Nigri reveals drivers in fungal speciation.</title>
        <authorList>
            <consortium name="DOE Joint Genome Institute"/>
            <person name="Vesth T.C."/>
            <person name="Nybo J."/>
            <person name="Theobald S."/>
            <person name="Brandl J."/>
            <person name="Frisvad J.C."/>
            <person name="Nielsen K.F."/>
            <person name="Lyhne E.K."/>
            <person name="Kogle M.E."/>
            <person name="Kuo A."/>
            <person name="Riley R."/>
            <person name="Clum A."/>
            <person name="Nolan M."/>
            <person name="Lipzen A."/>
            <person name="Salamov A."/>
            <person name="Henrissat B."/>
            <person name="Wiebenga A."/>
            <person name="De vries R.P."/>
            <person name="Grigoriev I.V."/>
            <person name="Mortensen U.H."/>
            <person name="Andersen M.R."/>
            <person name="Baker S.E."/>
        </authorList>
    </citation>
    <scope>NUCLEOTIDE SEQUENCE [LARGE SCALE GENOMIC DNA]</scope>
    <source>
        <strain evidence="2 3">CBS 121057</strain>
    </source>
</reference>
<accession>A0A319EVI5</accession>
<gene>
    <name evidence="2" type="ORF">BO78DRAFT_397867</name>
</gene>
<sequence>MSSTEIWITSVLETCLAAYGRGPADTYECEDDGSNIRFSAPAQYPALIYNWTEQARTPILTLTDSKTQIEAILAQEALKEYGKTSPEHPLSRDVARGYYLQLLEFQIVLEYSTVEPKVHLYVQRFDIDWHRGKIKSAPQGKFVNKNPSVKKLMQHAFRRAKGPEPREVHSERFDDTFGSQAHQGTVSQDILMSQIPSIAPARSPVNHRSSIGSSIITNKLLGCTGMQFATSDDRSTEHVKQAVPEPGNDKVHTLGTKAAEQLRSRQHSAEITRAPDSTTVRRNSSATSPGKLESSRETGKSEAPIPRLSTEREVPANGAVNKAPLDAEIKQPVKDSNRVTTENGTMCLPSQGIHSNKASSVATKSRENPCASNTDPWHGMTKVRRRDIQIPKEQAELLEQHRRRWIPPSPGESTPQGHVPPQLLDQWNKIALRRSRMARDQQSMDVESEPLETHEPLPSHPSPTPQMDSDSEGEPLTSQWSSSPEQVPRSRQVLPEDSSPVRGRSLSKGAPLDRKQNYPGGERPPGRASLHPAHGNQVGPRSMSDDQEASRGATSNRDDRLLNNNDAPQLENTAHLHGPQDESDAESDDSVMDTSVPCPLGDIQQVQVTSQSEQEITSSGPSLPGGSVRGHVQVVDTPDTNRHRSTGSAAEVPGLQTRHSEQLSSEAAKSSSQSRILNTYASSDSKGISSQDKPDTHQVDGRAVPHDIDIIGTQVSSGSLPTHDITPHTTSDVVLDSSAPGVQPSVSINVPGHQSQTSNQFSSYREMPSSIPSEAGEEAPADTEMRKTSAKHPAIAPPKRRASELEHEELSPAKRPKIQRDRESTEEPVFNVVVRRQSYISNSAENLEAQKVYEKFRRDYPSYPGDFDHFVKVCSKLHSVRSKGHLQRSFLWDDFIIKHLEEYPRYLGQCLSAETKALVYEEFFSSSCSRPSNKKRSLTAHGINISAAQYVPKNQANAPDTDVLPNKPNTSFTGSLIERFTDFHAHSFAGTQGTQSDTDMDYMSCLMSSPTPQTKARRAINESGDPAVMAGEPMDVDSKPEPSAGHETDPESDGQAVEPKRPSQSSVSGSELYYEIEDAPVDEDSPSVQLEQHLKSTAEESEFDLRKIGSSADQAPAVEVEQQPRPGPVESEVDRVEGHPAAHDQSQEEDLGSYIQSQAEEHYTLREQPIVDLDSSIPESINENRFPGLHEQSRDIDLGSSIPESEAGRTEPAMTDQVEALELGQRSESLFIRDSTESDLETAFSPENKTMVPEPQPHPVSFPPASEAESDHEAEDEDEDMNDETHETASIELGEDTQAADAQPAPDPESDAESVNENWFSSLRHIRPTGRPVWSDDPNTPFKQWARADQAVLSERNRRGGAYLPIDEKGVIQRPGYRP</sequence>
<dbReference type="STRING" id="1448318.A0A319EVI5"/>
<feature type="region of interest" description="Disordered" evidence="1">
    <location>
        <begin position="436"/>
        <end position="706"/>
    </location>
</feature>
<feature type="compositionally biased region" description="Acidic residues" evidence="1">
    <location>
        <begin position="1074"/>
        <end position="1085"/>
    </location>
</feature>
<feature type="compositionally biased region" description="Basic and acidic residues" evidence="1">
    <location>
        <begin position="231"/>
        <end position="240"/>
    </location>
</feature>
<feature type="compositionally biased region" description="Basic and acidic residues" evidence="1">
    <location>
        <begin position="1092"/>
        <end position="1107"/>
    </location>
</feature>
<evidence type="ECO:0000313" key="2">
    <source>
        <dbReference type="EMBL" id="PYI05769.1"/>
    </source>
</evidence>
<feature type="region of interest" description="Disordered" evidence="1">
    <location>
        <begin position="736"/>
        <end position="825"/>
    </location>
</feature>
<feature type="compositionally biased region" description="Basic and acidic residues" evidence="1">
    <location>
        <begin position="692"/>
        <end position="706"/>
    </location>
</feature>
<feature type="compositionally biased region" description="Low complexity" evidence="1">
    <location>
        <begin position="603"/>
        <end position="616"/>
    </location>
</feature>
<feature type="compositionally biased region" description="Polar residues" evidence="1">
    <location>
        <begin position="275"/>
        <end position="288"/>
    </location>
</feature>
<dbReference type="VEuPathDB" id="FungiDB:BO78DRAFT_397867"/>
<evidence type="ECO:0000256" key="1">
    <source>
        <dbReference type="SAM" id="MobiDB-lite"/>
    </source>
</evidence>
<feature type="compositionally biased region" description="Basic and acidic residues" evidence="1">
    <location>
        <begin position="1132"/>
        <end position="1146"/>
    </location>
</feature>
<dbReference type="Proteomes" id="UP000248423">
    <property type="component" value="Unassembled WGS sequence"/>
</dbReference>
<feature type="compositionally biased region" description="Basic and acidic residues" evidence="1">
    <location>
        <begin position="801"/>
        <end position="825"/>
    </location>
</feature>
<protein>
    <recommendedName>
        <fullName evidence="4">Telomere replication protein EST3</fullName>
    </recommendedName>
</protein>
<feature type="compositionally biased region" description="Basic and acidic residues" evidence="1">
    <location>
        <begin position="260"/>
        <end position="270"/>
    </location>
</feature>
<feature type="compositionally biased region" description="Polar residues" evidence="1">
    <location>
        <begin position="476"/>
        <end position="485"/>
    </location>
</feature>